<keyword evidence="4" id="KW-0679">Respiratory chain</keyword>
<reference evidence="16 17" key="1">
    <citation type="submission" date="2023-11" db="EMBL/GenBank/DDBJ databases">
        <authorList>
            <person name="Bao R."/>
        </authorList>
    </citation>
    <scope>NUCLEOTIDE SEQUENCE [LARGE SCALE GENOMIC DNA]</scope>
    <source>
        <strain evidence="16 17">PJ23</strain>
    </source>
</reference>
<name>A0ABU4RM30_9HYPH</name>
<gene>
    <name evidence="16" type="primary">coxB</name>
    <name evidence="16" type="ORF">SCD90_07380</name>
</gene>
<dbReference type="InterPro" id="IPR001505">
    <property type="entry name" value="Copper_CuA"/>
</dbReference>
<comment type="similarity">
    <text evidence="2">Belongs to the cytochrome c oxidase subunit 2 family.</text>
</comment>
<evidence type="ECO:0000256" key="11">
    <source>
        <dbReference type="ARBA" id="ARBA00024688"/>
    </source>
</evidence>
<keyword evidence="10 14" id="KW-0472">Membrane</keyword>
<evidence type="ECO:0000256" key="13">
    <source>
        <dbReference type="ARBA" id="ARBA00047816"/>
    </source>
</evidence>
<feature type="domain" description="Cytochrome oxidase subunit II copper A binding" evidence="15">
    <location>
        <begin position="120"/>
        <end position="232"/>
    </location>
</feature>
<dbReference type="InterPro" id="IPR002429">
    <property type="entry name" value="CcO_II-like_C"/>
</dbReference>
<dbReference type="PROSITE" id="PS50857">
    <property type="entry name" value="COX2_CUA"/>
    <property type="match status" value="1"/>
</dbReference>
<dbReference type="NCBIfam" id="TIGR02866">
    <property type="entry name" value="CoxB"/>
    <property type="match status" value="1"/>
</dbReference>
<keyword evidence="6" id="KW-0479">Metal-binding</keyword>
<dbReference type="Proteomes" id="UP001274321">
    <property type="component" value="Unassembled WGS sequence"/>
</dbReference>
<accession>A0ABU4RM30</accession>
<dbReference type="RefSeq" id="WP_319844004.1">
    <property type="nucleotide sequence ID" value="NZ_JAXAFJ010000003.1"/>
</dbReference>
<evidence type="ECO:0000259" key="15">
    <source>
        <dbReference type="PROSITE" id="PS50857"/>
    </source>
</evidence>
<dbReference type="InterPro" id="IPR008972">
    <property type="entry name" value="Cupredoxin"/>
</dbReference>
<evidence type="ECO:0000256" key="6">
    <source>
        <dbReference type="ARBA" id="ARBA00022723"/>
    </source>
</evidence>
<evidence type="ECO:0000256" key="8">
    <source>
        <dbReference type="ARBA" id="ARBA00022989"/>
    </source>
</evidence>
<keyword evidence="7" id="KW-0249">Electron transport</keyword>
<protein>
    <recommendedName>
        <fullName evidence="12">Cytochrome aa3 subunit 2</fullName>
    </recommendedName>
</protein>
<dbReference type="PROSITE" id="PS51257">
    <property type="entry name" value="PROKAR_LIPOPROTEIN"/>
    <property type="match status" value="1"/>
</dbReference>
<feature type="transmembrane region" description="Helical" evidence="14">
    <location>
        <begin position="50"/>
        <end position="75"/>
    </location>
</feature>
<sequence length="239" mass="25119">MFGAAGRTRAAAVWFRGAGAGLAALGLGGCDGPLSTLDPAGPAASAIADLWWVMLAGAAVISLIVFTLVAAAFLPSRPLARVHWSRWPLWGGLAFPTVVLSALLVYALLQGDRLRPQPAEDALEIHGTARMWSWEFSAPDGSSPSRNVLRIPAGRPVDLHVTSADVIHSFWIPRLGGKMDAIPGHTNIIRLMADRPGTYRGVCAEFCGVGHSTMFLTVEAVAAESFDVADAARASAVTP</sequence>
<keyword evidence="8 14" id="KW-1133">Transmembrane helix</keyword>
<keyword evidence="17" id="KW-1185">Reference proteome</keyword>
<evidence type="ECO:0000256" key="4">
    <source>
        <dbReference type="ARBA" id="ARBA00022660"/>
    </source>
</evidence>
<evidence type="ECO:0000313" key="16">
    <source>
        <dbReference type="EMBL" id="MDX6805881.1"/>
    </source>
</evidence>
<dbReference type="SUPFAM" id="SSF49503">
    <property type="entry name" value="Cupredoxins"/>
    <property type="match status" value="1"/>
</dbReference>
<dbReference type="Gene3D" id="2.60.40.420">
    <property type="entry name" value="Cupredoxins - blue copper proteins"/>
    <property type="match status" value="1"/>
</dbReference>
<feature type="transmembrane region" description="Helical" evidence="14">
    <location>
        <begin position="87"/>
        <end position="109"/>
    </location>
</feature>
<evidence type="ECO:0000256" key="14">
    <source>
        <dbReference type="SAM" id="Phobius"/>
    </source>
</evidence>
<dbReference type="InterPro" id="IPR014222">
    <property type="entry name" value="Cyt_c_oxidase_su2"/>
</dbReference>
<evidence type="ECO:0000256" key="7">
    <source>
        <dbReference type="ARBA" id="ARBA00022982"/>
    </source>
</evidence>
<keyword evidence="3" id="KW-0813">Transport</keyword>
<evidence type="ECO:0000256" key="1">
    <source>
        <dbReference type="ARBA" id="ARBA00004141"/>
    </source>
</evidence>
<proteinExistence type="inferred from homology"/>
<dbReference type="PANTHER" id="PTHR22888">
    <property type="entry name" value="CYTOCHROME C OXIDASE, SUBUNIT II"/>
    <property type="match status" value="1"/>
</dbReference>
<evidence type="ECO:0000313" key="17">
    <source>
        <dbReference type="Proteomes" id="UP001274321"/>
    </source>
</evidence>
<evidence type="ECO:0000256" key="12">
    <source>
        <dbReference type="ARBA" id="ARBA00031399"/>
    </source>
</evidence>
<keyword evidence="5 14" id="KW-0812">Transmembrane</keyword>
<dbReference type="Pfam" id="PF00116">
    <property type="entry name" value="COX2"/>
    <property type="match status" value="1"/>
</dbReference>
<evidence type="ECO:0000256" key="3">
    <source>
        <dbReference type="ARBA" id="ARBA00022448"/>
    </source>
</evidence>
<evidence type="ECO:0000256" key="5">
    <source>
        <dbReference type="ARBA" id="ARBA00022692"/>
    </source>
</evidence>
<comment type="subcellular location">
    <subcellularLocation>
        <location evidence="1">Membrane</location>
        <topology evidence="1">Multi-pass membrane protein</topology>
    </subcellularLocation>
</comment>
<evidence type="ECO:0000256" key="10">
    <source>
        <dbReference type="ARBA" id="ARBA00023136"/>
    </source>
</evidence>
<organism evidence="16 17">
    <name type="scientific">Terrihabitans rhizophilus</name>
    <dbReference type="NCBI Taxonomy" id="3092662"/>
    <lineage>
        <taxon>Bacteria</taxon>
        <taxon>Pseudomonadati</taxon>
        <taxon>Pseudomonadota</taxon>
        <taxon>Alphaproteobacteria</taxon>
        <taxon>Hyphomicrobiales</taxon>
        <taxon>Terrihabitans</taxon>
    </lineage>
</organism>
<comment type="catalytic activity">
    <reaction evidence="13">
        <text>4 Fe(II)-[cytochrome c] + O2 + 8 H(+)(in) = 4 Fe(III)-[cytochrome c] + 2 H2O + 4 H(+)(out)</text>
        <dbReference type="Rhea" id="RHEA:11436"/>
        <dbReference type="Rhea" id="RHEA-COMP:10350"/>
        <dbReference type="Rhea" id="RHEA-COMP:14399"/>
        <dbReference type="ChEBI" id="CHEBI:15377"/>
        <dbReference type="ChEBI" id="CHEBI:15378"/>
        <dbReference type="ChEBI" id="CHEBI:15379"/>
        <dbReference type="ChEBI" id="CHEBI:29033"/>
        <dbReference type="ChEBI" id="CHEBI:29034"/>
        <dbReference type="EC" id="7.1.1.9"/>
    </reaction>
</comment>
<comment type="caution">
    <text evidence="16">The sequence shown here is derived from an EMBL/GenBank/DDBJ whole genome shotgun (WGS) entry which is preliminary data.</text>
</comment>
<dbReference type="InterPro" id="IPR045187">
    <property type="entry name" value="CcO_II"/>
</dbReference>
<keyword evidence="9" id="KW-0186">Copper</keyword>
<dbReference type="PROSITE" id="PS00078">
    <property type="entry name" value="COX2"/>
    <property type="match status" value="1"/>
</dbReference>
<dbReference type="PANTHER" id="PTHR22888:SF9">
    <property type="entry name" value="CYTOCHROME C OXIDASE SUBUNIT 2"/>
    <property type="match status" value="1"/>
</dbReference>
<evidence type="ECO:0000256" key="2">
    <source>
        <dbReference type="ARBA" id="ARBA00007866"/>
    </source>
</evidence>
<comment type="function">
    <text evidence="11">Subunits I and II form the functional core of the enzyme complex. Electrons originating in cytochrome c are transferred via heme a and Cu(A) to the binuclear center formed by heme a3 and Cu(B).</text>
</comment>
<evidence type="ECO:0000256" key="9">
    <source>
        <dbReference type="ARBA" id="ARBA00023008"/>
    </source>
</evidence>
<dbReference type="EMBL" id="JAXAFJ010000003">
    <property type="protein sequence ID" value="MDX6805881.1"/>
    <property type="molecule type" value="Genomic_DNA"/>
</dbReference>